<evidence type="ECO:0000313" key="9">
    <source>
        <dbReference type="EMBL" id="EDO16112.1"/>
    </source>
</evidence>
<evidence type="ECO:0000256" key="7">
    <source>
        <dbReference type="SAM" id="MobiDB-lite"/>
    </source>
</evidence>
<dbReference type="InParanoid" id="A7TNR1"/>
<dbReference type="GeneID" id="5544221"/>
<dbReference type="InterPro" id="IPR039739">
    <property type="entry name" value="MAG2/RNF10"/>
</dbReference>
<dbReference type="eggNOG" id="KOG2164">
    <property type="taxonomic scope" value="Eukaryota"/>
</dbReference>
<keyword evidence="4 6" id="KW-0863">Zinc-finger</keyword>
<gene>
    <name evidence="9" type="ORF">Kpol_1001p24</name>
</gene>
<accession>A7TNR1</accession>
<evidence type="ECO:0000259" key="8">
    <source>
        <dbReference type="PROSITE" id="PS50089"/>
    </source>
</evidence>
<dbReference type="GO" id="GO:0022626">
    <property type="term" value="C:cytosolic ribosome"/>
    <property type="evidence" value="ECO:0007669"/>
    <property type="project" value="EnsemblFungi"/>
</dbReference>
<keyword evidence="3" id="KW-0479">Metal-binding</keyword>
<dbReference type="HOGENOM" id="CLU_011811_0_0_1"/>
<dbReference type="OrthoDB" id="302966at2759"/>
<dbReference type="SUPFAM" id="SSF57850">
    <property type="entry name" value="RING/U-box"/>
    <property type="match status" value="1"/>
</dbReference>
<dbReference type="InterPro" id="IPR013083">
    <property type="entry name" value="Znf_RING/FYVE/PHD"/>
</dbReference>
<dbReference type="Pfam" id="PF00097">
    <property type="entry name" value="zf-C3HC4"/>
    <property type="match status" value="1"/>
</dbReference>
<dbReference type="PANTHER" id="PTHR12983:SF9">
    <property type="entry name" value="E3 UBIQUITIN-PROTEIN LIGASE RNF10"/>
    <property type="match status" value="1"/>
</dbReference>
<feature type="compositionally biased region" description="Polar residues" evidence="7">
    <location>
        <begin position="642"/>
        <end position="652"/>
    </location>
</feature>
<evidence type="ECO:0000256" key="1">
    <source>
        <dbReference type="ARBA" id="ARBA00004496"/>
    </source>
</evidence>
<dbReference type="AlphaFoldDB" id="A7TNR1"/>
<dbReference type="KEGG" id="vpo:Kpol_1001p24"/>
<feature type="region of interest" description="Disordered" evidence="7">
    <location>
        <begin position="1"/>
        <end position="82"/>
    </location>
</feature>
<dbReference type="PROSITE" id="PS00518">
    <property type="entry name" value="ZF_RING_1"/>
    <property type="match status" value="1"/>
</dbReference>
<evidence type="ECO:0000313" key="10">
    <source>
        <dbReference type="Proteomes" id="UP000000267"/>
    </source>
</evidence>
<dbReference type="FunCoup" id="A7TNR1">
    <property type="interactions" value="600"/>
</dbReference>
<dbReference type="InterPro" id="IPR018957">
    <property type="entry name" value="Znf_C3HC4_RING-type"/>
</dbReference>
<dbReference type="GO" id="GO:0070651">
    <property type="term" value="P:nonfunctional rRNA decay"/>
    <property type="evidence" value="ECO:0007669"/>
    <property type="project" value="EnsemblFungi"/>
</dbReference>
<dbReference type="PROSITE" id="PS50089">
    <property type="entry name" value="ZF_RING_2"/>
    <property type="match status" value="1"/>
</dbReference>
<protein>
    <recommendedName>
        <fullName evidence="8">RING-type domain-containing protein</fullName>
    </recommendedName>
</protein>
<dbReference type="PANTHER" id="PTHR12983">
    <property type="entry name" value="RING FINGER 10 FAMILY MEMBER"/>
    <property type="match status" value="1"/>
</dbReference>
<evidence type="ECO:0000256" key="2">
    <source>
        <dbReference type="ARBA" id="ARBA00022490"/>
    </source>
</evidence>
<dbReference type="InterPro" id="IPR017907">
    <property type="entry name" value="Znf_RING_CS"/>
</dbReference>
<dbReference type="GO" id="GO:0045944">
    <property type="term" value="P:positive regulation of transcription by RNA polymerase II"/>
    <property type="evidence" value="ECO:0007669"/>
    <property type="project" value="TreeGrafter"/>
</dbReference>
<dbReference type="GO" id="GO:0000976">
    <property type="term" value="F:transcription cis-regulatory region binding"/>
    <property type="evidence" value="ECO:0007669"/>
    <property type="project" value="TreeGrafter"/>
</dbReference>
<dbReference type="GO" id="GO:0006513">
    <property type="term" value="P:protein monoubiquitination"/>
    <property type="evidence" value="ECO:0007669"/>
    <property type="project" value="EnsemblFungi"/>
</dbReference>
<feature type="compositionally biased region" description="Low complexity" evidence="7">
    <location>
        <begin position="9"/>
        <end position="19"/>
    </location>
</feature>
<proteinExistence type="predicted"/>
<dbReference type="Proteomes" id="UP000000267">
    <property type="component" value="Unassembled WGS sequence"/>
</dbReference>
<name>A7TNR1_VANPO</name>
<dbReference type="Gene3D" id="3.30.40.10">
    <property type="entry name" value="Zinc/RING finger domain, C3HC4 (zinc finger)"/>
    <property type="match status" value="1"/>
</dbReference>
<evidence type="ECO:0000256" key="3">
    <source>
        <dbReference type="ARBA" id="ARBA00022723"/>
    </source>
</evidence>
<dbReference type="STRING" id="436907.A7TNR1"/>
<evidence type="ECO:0000256" key="6">
    <source>
        <dbReference type="PROSITE-ProRule" id="PRU00175"/>
    </source>
</evidence>
<dbReference type="InterPro" id="IPR001841">
    <property type="entry name" value="Znf_RING"/>
</dbReference>
<dbReference type="OMA" id="QFDEQDF"/>
<dbReference type="EMBL" id="DS480433">
    <property type="protein sequence ID" value="EDO16112.1"/>
    <property type="molecule type" value="Genomic_DNA"/>
</dbReference>
<keyword evidence="5" id="KW-0862">Zinc</keyword>
<feature type="region of interest" description="Disordered" evidence="7">
    <location>
        <begin position="631"/>
        <end position="676"/>
    </location>
</feature>
<dbReference type="RefSeq" id="XP_001643970.1">
    <property type="nucleotide sequence ID" value="XM_001643920.1"/>
</dbReference>
<evidence type="ECO:0000256" key="4">
    <source>
        <dbReference type="ARBA" id="ARBA00022771"/>
    </source>
</evidence>
<evidence type="ECO:0000256" key="5">
    <source>
        <dbReference type="ARBA" id="ARBA00022833"/>
    </source>
</evidence>
<feature type="domain" description="RING-type" evidence="8">
    <location>
        <begin position="203"/>
        <end position="258"/>
    </location>
</feature>
<feature type="region of interest" description="Disordered" evidence="7">
    <location>
        <begin position="580"/>
        <end position="603"/>
    </location>
</feature>
<dbReference type="SMART" id="SM00184">
    <property type="entry name" value="RING"/>
    <property type="match status" value="1"/>
</dbReference>
<dbReference type="FunFam" id="3.30.40.10:FF:000595">
    <property type="entry name" value="MAG2p Cytoplasmic protein"/>
    <property type="match status" value="1"/>
</dbReference>
<keyword evidence="2" id="KW-0963">Cytoplasm</keyword>
<dbReference type="GO" id="GO:0061630">
    <property type="term" value="F:ubiquitin protein ligase activity"/>
    <property type="evidence" value="ECO:0007669"/>
    <property type="project" value="EnsemblFungi"/>
</dbReference>
<sequence length="676" mass="77441">MDTMQVTEGSSSGLQSSSSEKNVNKLVESKSSNKNHSQNKNIKNKKFQNYKNPNGSQHHGKQKRYNGRGGKFPSKFTSSNEHLQQAGSGFVQDSLEDSIQDEIIGGNYKLRGRKTKISINHLLEFQLPEIERDSHSQPSIHKSKSEKRKNVEHIHLHGDSFINANYRLLVDSRSEYKAQSADPNCLVPAENIVRVVVPKGQNCPICLCEEPVAPRMVTCGHIFCYTCLLTFFSIVDTVKNPNTGFVKQKKYKECPLCSSIIRSHNVKDVIFEDNSENSKIDQLPKAGSNCEFLLMCKPHAFALALPAELNVDIEKIGNFPTIQMKEVSKYSRIITCNTSYSLQLFQNDIDAIQDQYAVDKALYNADNRFVNSAIDSINEKVTETLSRDDSLDDSFSDQLLMKDTNLSSRYNDSSSFFFYQTSFNSSTKFFLSPLDIKILREGFEQYSKMPLRLEMAIENIHFGDVITHDYINRYKYVSHLPLGTEIALVDLDWRNSEIIPKHVYGKFANELKQRRRKFSMKQKREDIQKKIYENRLEKEHKEFYQRENGEFYNIHETDYSVSATSQEFLGSLSELNLSRNSARKSDTSAYSNGNGNEHRQKSYTETTIWGTSIDIQVDDKRYQEEKEFQEMLLQKMQEPPKSESSNVSIESNPKSKSKSKSKAKVLLFSSGGHQNF</sequence>
<dbReference type="GO" id="GO:0008270">
    <property type="term" value="F:zinc ion binding"/>
    <property type="evidence" value="ECO:0007669"/>
    <property type="project" value="UniProtKB-KW"/>
</dbReference>
<keyword evidence="10" id="KW-1185">Reference proteome</keyword>
<organism evidence="10">
    <name type="scientific">Vanderwaltozyma polyspora (strain ATCC 22028 / DSM 70294 / BCRC 21397 / CBS 2163 / NBRC 10782 / NRRL Y-8283 / UCD 57-17)</name>
    <name type="common">Kluyveromyces polysporus</name>
    <dbReference type="NCBI Taxonomy" id="436907"/>
    <lineage>
        <taxon>Eukaryota</taxon>
        <taxon>Fungi</taxon>
        <taxon>Dikarya</taxon>
        <taxon>Ascomycota</taxon>
        <taxon>Saccharomycotina</taxon>
        <taxon>Saccharomycetes</taxon>
        <taxon>Saccharomycetales</taxon>
        <taxon>Saccharomycetaceae</taxon>
        <taxon>Vanderwaltozyma</taxon>
    </lineage>
</organism>
<dbReference type="PhylomeDB" id="A7TNR1"/>
<comment type="subcellular location">
    <subcellularLocation>
        <location evidence="1">Cytoplasm</location>
    </subcellularLocation>
</comment>
<reference evidence="9 10" key="1">
    <citation type="journal article" date="2007" name="Proc. Natl. Acad. Sci. U.S.A.">
        <title>Independent sorting-out of thousands of duplicated gene pairs in two yeast species descended from a whole-genome duplication.</title>
        <authorList>
            <person name="Scannell D.R."/>
            <person name="Frank A.C."/>
            <person name="Conant G.C."/>
            <person name="Byrne K.P."/>
            <person name="Woolfit M."/>
            <person name="Wolfe K.H."/>
        </authorList>
    </citation>
    <scope>NUCLEOTIDE SEQUENCE [LARGE SCALE GENOMIC DNA]</scope>
    <source>
        <strain evidence="10">ATCC 22028 / DSM 70294 / BCRC 21397 / CBS 2163 / NBRC 10782 / NRRL Y-8283 / UCD 57-17</strain>
    </source>
</reference>
<feature type="compositionally biased region" description="Low complexity" evidence="7">
    <location>
        <begin position="29"/>
        <end position="41"/>
    </location>
</feature>